<name>E9J5A8_SOLIN</name>
<gene>
    <name evidence="1" type="ORF">SINV_00984</name>
</gene>
<dbReference type="EMBL" id="GL768131">
    <property type="protein sequence ID" value="EFZ11989.1"/>
    <property type="molecule type" value="Genomic_DNA"/>
</dbReference>
<sequence length="113" mass="12673">MAAKGIRVRSARGGKGRKENQIAEVKRYKYLGYMMMANKEQKEHIEEKVKKGAVVMRELAMVQKFKDGKKRGREDTGQVFEMGNKGGKVHIEVYGKGEDAEGKIKGKGKNEGI</sequence>
<accession>E9J5A8</accession>
<dbReference type="AlphaFoldDB" id="E9J5A8"/>
<reference evidence="1" key="1">
    <citation type="journal article" date="2011" name="Proc. Natl. Acad. Sci. U.S.A.">
        <title>The genome of the fire ant Solenopsis invicta.</title>
        <authorList>
            <person name="Wurm Y."/>
            <person name="Wang J."/>
            <person name="Riba-Grognuz O."/>
            <person name="Corona M."/>
            <person name="Nygaard S."/>
            <person name="Hunt B.G."/>
            <person name="Ingram K.K."/>
            <person name="Falquet L."/>
            <person name="Nipitwattanaphon M."/>
            <person name="Gotzek D."/>
            <person name="Dijkstra M.B."/>
            <person name="Oettler J."/>
            <person name="Comtesse F."/>
            <person name="Shih C.J."/>
            <person name="Wu W.J."/>
            <person name="Yang C.C."/>
            <person name="Thomas J."/>
            <person name="Beaudoing E."/>
            <person name="Pradervand S."/>
            <person name="Flegel V."/>
            <person name="Cook E.D."/>
            <person name="Fabbretti R."/>
            <person name="Stockinger H."/>
            <person name="Long L."/>
            <person name="Farmerie W.G."/>
            <person name="Oakey J."/>
            <person name="Boomsma J.J."/>
            <person name="Pamilo P."/>
            <person name="Yi S.V."/>
            <person name="Heinze J."/>
            <person name="Goodisman M.A."/>
            <person name="Farinelli L."/>
            <person name="Harshman K."/>
            <person name="Hulo N."/>
            <person name="Cerutti L."/>
            <person name="Xenarios I."/>
            <person name="Shoemaker D."/>
            <person name="Keller L."/>
        </authorList>
    </citation>
    <scope>NUCLEOTIDE SEQUENCE [LARGE SCALE GENOMIC DNA]</scope>
</reference>
<evidence type="ECO:0000313" key="1">
    <source>
        <dbReference type="EMBL" id="EFZ11989.1"/>
    </source>
</evidence>
<proteinExistence type="predicted"/>
<feature type="non-terminal residue" evidence="1">
    <location>
        <position position="113"/>
    </location>
</feature>
<dbReference type="HOGENOM" id="CLU_171331_0_0_1"/>
<protein>
    <submittedName>
        <fullName evidence="1">Uncharacterized protein</fullName>
    </submittedName>
</protein>
<organism>
    <name type="scientific">Solenopsis invicta</name>
    <name type="common">Red imported fire ant</name>
    <name type="synonym">Solenopsis wagneri</name>
    <dbReference type="NCBI Taxonomy" id="13686"/>
    <lineage>
        <taxon>Eukaryota</taxon>
        <taxon>Metazoa</taxon>
        <taxon>Ecdysozoa</taxon>
        <taxon>Arthropoda</taxon>
        <taxon>Hexapoda</taxon>
        <taxon>Insecta</taxon>
        <taxon>Pterygota</taxon>
        <taxon>Neoptera</taxon>
        <taxon>Endopterygota</taxon>
        <taxon>Hymenoptera</taxon>
        <taxon>Apocrita</taxon>
        <taxon>Aculeata</taxon>
        <taxon>Formicoidea</taxon>
        <taxon>Formicidae</taxon>
        <taxon>Myrmicinae</taxon>
        <taxon>Solenopsis</taxon>
    </lineage>
</organism>